<feature type="compositionally biased region" description="Basic and acidic residues" evidence="6">
    <location>
        <begin position="919"/>
        <end position="931"/>
    </location>
</feature>
<gene>
    <name evidence="9" type="primary">scn4aa</name>
    <name evidence="9" type="ORF">SNEC2469_LOCUS1679</name>
</gene>
<dbReference type="InterPro" id="IPR002048">
    <property type="entry name" value="EF_hand_dom"/>
</dbReference>
<evidence type="ECO:0000256" key="5">
    <source>
        <dbReference type="ARBA" id="ARBA00023136"/>
    </source>
</evidence>
<dbReference type="PROSITE" id="PS50222">
    <property type="entry name" value="EF_HAND_2"/>
    <property type="match status" value="2"/>
</dbReference>
<feature type="region of interest" description="Disordered" evidence="6">
    <location>
        <begin position="252"/>
        <end position="275"/>
    </location>
</feature>
<feature type="compositionally biased region" description="Basic and acidic residues" evidence="6">
    <location>
        <begin position="853"/>
        <end position="869"/>
    </location>
</feature>
<keyword evidence="4 7" id="KW-1133">Transmembrane helix</keyword>
<dbReference type="PROSITE" id="PS00018">
    <property type="entry name" value="EF_HAND_1"/>
    <property type="match status" value="2"/>
</dbReference>
<dbReference type="Pfam" id="PF13202">
    <property type="entry name" value="EF-hand_5"/>
    <property type="match status" value="1"/>
</dbReference>
<evidence type="ECO:0000313" key="10">
    <source>
        <dbReference type="Proteomes" id="UP000601435"/>
    </source>
</evidence>
<name>A0A812JI26_9DINO</name>
<evidence type="ECO:0000256" key="4">
    <source>
        <dbReference type="ARBA" id="ARBA00022989"/>
    </source>
</evidence>
<organism evidence="9 10">
    <name type="scientific">Symbiodinium necroappetens</name>
    <dbReference type="NCBI Taxonomy" id="1628268"/>
    <lineage>
        <taxon>Eukaryota</taxon>
        <taxon>Sar</taxon>
        <taxon>Alveolata</taxon>
        <taxon>Dinophyceae</taxon>
        <taxon>Suessiales</taxon>
        <taxon>Symbiodiniaceae</taxon>
        <taxon>Symbiodinium</taxon>
    </lineage>
</organism>
<dbReference type="SUPFAM" id="SSF81324">
    <property type="entry name" value="Voltage-gated potassium channels"/>
    <property type="match status" value="1"/>
</dbReference>
<dbReference type="Gene3D" id="1.10.238.10">
    <property type="entry name" value="EF-hand"/>
    <property type="match status" value="1"/>
</dbReference>
<dbReference type="Pfam" id="PF00520">
    <property type="entry name" value="Ion_trans"/>
    <property type="match status" value="1"/>
</dbReference>
<dbReference type="Gene3D" id="1.10.287.70">
    <property type="match status" value="1"/>
</dbReference>
<evidence type="ECO:0000256" key="6">
    <source>
        <dbReference type="SAM" id="MobiDB-lite"/>
    </source>
</evidence>
<evidence type="ECO:0000313" key="9">
    <source>
        <dbReference type="EMBL" id="CAE7203901.1"/>
    </source>
</evidence>
<keyword evidence="3" id="KW-0106">Calcium</keyword>
<comment type="caution">
    <text evidence="9">The sequence shown here is derived from an EMBL/GenBank/DDBJ whole genome shotgun (WGS) entry which is preliminary data.</text>
</comment>
<evidence type="ECO:0000256" key="3">
    <source>
        <dbReference type="ARBA" id="ARBA00022837"/>
    </source>
</evidence>
<dbReference type="InterPro" id="IPR017943">
    <property type="entry name" value="Bactericidal_perm-incr_a/b_dom"/>
</dbReference>
<accession>A0A812JI26</accession>
<dbReference type="Gene3D" id="3.15.10.10">
    <property type="entry name" value="Bactericidal permeability-increasing protein, domain 1"/>
    <property type="match status" value="1"/>
</dbReference>
<feature type="region of interest" description="Disordered" evidence="6">
    <location>
        <begin position="824"/>
        <end position="891"/>
    </location>
</feature>
<evidence type="ECO:0000259" key="8">
    <source>
        <dbReference type="PROSITE" id="PS50222"/>
    </source>
</evidence>
<keyword evidence="10" id="KW-1185">Reference proteome</keyword>
<dbReference type="PANTHER" id="PTHR46726:SF1">
    <property type="entry name" value="TWO-PORE CALCIUM CHANNEL 3"/>
    <property type="match status" value="1"/>
</dbReference>
<dbReference type="SUPFAM" id="SSF47473">
    <property type="entry name" value="EF-hand"/>
    <property type="match status" value="1"/>
</dbReference>
<dbReference type="GO" id="GO:0008289">
    <property type="term" value="F:lipid binding"/>
    <property type="evidence" value="ECO:0007669"/>
    <property type="project" value="InterPro"/>
</dbReference>
<dbReference type="GO" id="GO:0005216">
    <property type="term" value="F:monoatomic ion channel activity"/>
    <property type="evidence" value="ECO:0007669"/>
    <property type="project" value="InterPro"/>
</dbReference>
<proteinExistence type="predicted"/>
<dbReference type="GO" id="GO:0016020">
    <property type="term" value="C:membrane"/>
    <property type="evidence" value="ECO:0007669"/>
    <property type="project" value="UniProtKB-SubCell"/>
</dbReference>
<feature type="transmembrane region" description="Helical" evidence="7">
    <location>
        <begin position="557"/>
        <end position="580"/>
    </location>
</feature>
<protein>
    <submittedName>
        <fullName evidence="9">Scn4aa protein</fullName>
    </submittedName>
</protein>
<reference evidence="9" key="1">
    <citation type="submission" date="2021-02" db="EMBL/GenBank/DDBJ databases">
        <authorList>
            <person name="Dougan E. K."/>
            <person name="Rhodes N."/>
            <person name="Thang M."/>
            <person name="Chan C."/>
        </authorList>
    </citation>
    <scope>NUCLEOTIDE SEQUENCE</scope>
</reference>
<feature type="non-terminal residue" evidence="9">
    <location>
        <position position="980"/>
    </location>
</feature>
<dbReference type="GO" id="GO:0005509">
    <property type="term" value="F:calcium ion binding"/>
    <property type="evidence" value="ECO:0007669"/>
    <property type="project" value="InterPro"/>
</dbReference>
<evidence type="ECO:0000256" key="1">
    <source>
        <dbReference type="ARBA" id="ARBA00004141"/>
    </source>
</evidence>
<dbReference type="InterPro" id="IPR018247">
    <property type="entry name" value="EF_Hand_1_Ca_BS"/>
</dbReference>
<keyword evidence="5 7" id="KW-0472">Membrane</keyword>
<dbReference type="OrthoDB" id="191686at2759"/>
<evidence type="ECO:0000256" key="2">
    <source>
        <dbReference type="ARBA" id="ARBA00022692"/>
    </source>
</evidence>
<dbReference type="CDD" id="cd00051">
    <property type="entry name" value="EFh"/>
    <property type="match status" value="1"/>
</dbReference>
<dbReference type="InterPro" id="IPR005821">
    <property type="entry name" value="Ion_trans_dom"/>
</dbReference>
<sequence length="980" mass="106902">KRFIETVAGGLELLSMVRSQSWLEKWLWNLRVQIPVFSDVRGGFNFTISNGLCTNFALVHVHTGAVYGGLNITASGLSIHCTLHWNAQSTMISSVHFDGDVVAQVKDGVLGGPLTIVADSLQPPLPTAIKAKDCAGSIKVELDFPGSVLDWLKPLIQSALNKRLTGLICTELDTAINGKGSEALQNVSHTIREMLKDTPTPPPTPVVRDPQKDLVDLGKNSGVDARQHKVALHAACAMSREHELDDCVLQTSGERSPSCSPAHSSPALSGRMRSEASLAERFESSKLELGRSGDKTRKSTVSGKFVKAKTATLNDGYFADTSSFCGVLKGIAVYCSTSRTVANLMAAIVLTDAICTCIDVDARAATEEPPPATQLIADLCLLVYSLETICLLTAKGTEVLRDWMVITDLVVIACGYLETILHHAGYGQFLQQFGLFRMLRLVRILRLTRLLRRTRGFRELQKLVRMMATCIKTLGWSLVFLFIIMTIWALLIVEVVHPLMKTDDLAYAFETEGCGDRCFRATSTVLHANLLLFKTVIAGDSWGEIAVPVIEAFPLTAIIFAGSLLTLVFGVLNLIVAVVVDTFAEARQRDVLNLAEEMEYNHAADQKFLENIFQRIDADGSGQVTFEELLEGARKDPEFQSRLRVMDIDESDLLQLFEMIDVNGEGEIAAAEFIAPLTRWVHDSKTAPRFIKYNVLRSLTQQEELYDLTKTYFDILDTRIQELSDSLARVAPGPIGMLAQAGLSSIGLQSVETEEMECADGGAELAEAQEVDAEVEQPHASKPALLGSQSEVRAGVRQGSSELQEALKLAVGSLEAVVETALKDGKAGALQPARPHKRSSRRVPTFPELENNIFERNRRASRAGSKEEASPGPSAPGPSGSSQTSKALPAPATAPKFKFQRRPVGFFNAPGAGQPAEAISERWRRVSHSDDGGDSCDTSTWRRHDPIASIDVGALRKLHASRAPPTEPSPNERRRRLSSN</sequence>
<feature type="compositionally biased region" description="Low complexity" evidence="6">
    <location>
        <begin position="256"/>
        <end position="269"/>
    </location>
</feature>
<dbReference type="SUPFAM" id="SSF55394">
    <property type="entry name" value="Bactericidal permeability-increasing protein, BPI"/>
    <property type="match status" value="1"/>
</dbReference>
<feature type="transmembrane region" description="Helical" evidence="7">
    <location>
        <begin position="473"/>
        <end position="493"/>
    </location>
</feature>
<keyword evidence="2 7" id="KW-0812">Transmembrane</keyword>
<feature type="region of interest" description="Disordered" evidence="6">
    <location>
        <begin position="907"/>
        <end position="980"/>
    </location>
</feature>
<evidence type="ECO:0000256" key="7">
    <source>
        <dbReference type="SAM" id="Phobius"/>
    </source>
</evidence>
<feature type="region of interest" description="Disordered" evidence="6">
    <location>
        <begin position="776"/>
        <end position="797"/>
    </location>
</feature>
<dbReference type="Proteomes" id="UP000601435">
    <property type="component" value="Unassembled WGS sequence"/>
</dbReference>
<feature type="domain" description="EF-hand" evidence="8">
    <location>
        <begin position="648"/>
        <end position="683"/>
    </location>
</feature>
<feature type="domain" description="EF-hand" evidence="8">
    <location>
        <begin position="604"/>
        <end position="639"/>
    </location>
</feature>
<dbReference type="Gene3D" id="1.20.120.350">
    <property type="entry name" value="Voltage-gated potassium channels. Chain C"/>
    <property type="match status" value="1"/>
</dbReference>
<dbReference type="InterPro" id="IPR011992">
    <property type="entry name" value="EF-hand-dom_pair"/>
</dbReference>
<dbReference type="PANTHER" id="PTHR46726">
    <property type="entry name" value="TWO PORE CHANNEL 3"/>
    <property type="match status" value="1"/>
</dbReference>
<dbReference type="AlphaFoldDB" id="A0A812JI26"/>
<dbReference type="SMART" id="SM00054">
    <property type="entry name" value="EFh"/>
    <property type="match status" value="2"/>
</dbReference>
<dbReference type="InterPro" id="IPR027359">
    <property type="entry name" value="Volt_channel_dom_sf"/>
</dbReference>
<comment type="subcellular location">
    <subcellularLocation>
        <location evidence="1">Membrane</location>
        <topology evidence="1">Multi-pass membrane protein</topology>
    </subcellularLocation>
</comment>
<dbReference type="EMBL" id="CAJNJA010006031">
    <property type="protein sequence ID" value="CAE7203901.1"/>
    <property type="molecule type" value="Genomic_DNA"/>
</dbReference>